<name>A0A2T7CQC3_9POAL</name>
<reference evidence="2 3" key="1">
    <citation type="submission" date="2018-04" db="EMBL/GenBank/DDBJ databases">
        <title>WGS assembly of Panicum hallii var. hallii HAL2.</title>
        <authorList>
            <person name="Lovell J."/>
            <person name="Jenkins J."/>
            <person name="Lowry D."/>
            <person name="Mamidi S."/>
            <person name="Sreedasyam A."/>
            <person name="Weng X."/>
            <person name="Barry K."/>
            <person name="Bonette J."/>
            <person name="Campitelli B."/>
            <person name="Daum C."/>
            <person name="Gordon S."/>
            <person name="Gould B."/>
            <person name="Lipzen A."/>
            <person name="MacQueen A."/>
            <person name="Palacio-Mejia J."/>
            <person name="Plott C."/>
            <person name="Shakirov E."/>
            <person name="Shu S."/>
            <person name="Yoshinaga Y."/>
            <person name="Zane M."/>
            <person name="Rokhsar D."/>
            <person name="Grimwood J."/>
            <person name="Schmutz J."/>
            <person name="Juenger T."/>
        </authorList>
    </citation>
    <scope>NUCLEOTIDE SEQUENCE [LARGE SCALE GENOMIC DNA]</scope>
    <source>
        <strain evidence="3">cv. HAL2</strain>
    </source>
</reference>
<dbReference type="Gramene" id="PUZ45528">
    <property type="protein sequence ID" value="PUZ45528"/>
    <property type="gene ID" value="GQ55_8G231300"/>
</dbReference>
<organism evidence="2 3">
    <name type="scientific">Panicum hallii var. hallii</name>
    <dbReference type="NCBI Taxonomy" id="1504633"/>
    <lineage>
        <taxon>Eukaryota</taxon>
        <taxon>Viridiplantae</taxon>
        <taxon>Streptophyta</taxon>
        <taxon>Embryophyta</taxon>
        <taxon>Tracheophyta</taxon>
        <taxon>Spermatophyta</taxon>
        <taxon>Magnoliopsida</taxon>
        <taxon>Liliopsida</taxon>
        <taxon>Poales</taxon>
        <taxon>Poaceae</taxon>
        <taxon>PACMAD clade</taxon>
        <taxon>Panicoideae</taxon>
        <taxon>Panicodae</taxon>
        <taxon>Paniceae</taxon>
        <taxon>Panicinae</taxon>
        <taxon>Panicum</taxon>
        <taxon>Panicum sect. Panicum</taxon>
    </lineage>
</organism>
<dbReference type="Proteomes" id="UP000244336">
    <property type="component" value="Chromosome 8"/>
</dbReference>
<accession>A0A2T7CQC3</accession>
<evidence type="ECO:0000313" key="2">
    <source>
        <dbReference type="EMBL" id="PUZ45528.1"/>
    </source>
</evidence>
<evidence type="ECO:0000313" key="3">
    <source>
        <dbReference type="Proteomes" id="UP000244336"/>
    </source>
</evidence>
<feature type="compositionally biased region" description="Gly residues" evidence="1">
    <location>
        <begin position="147"/>
        <end position="159"/>
    </location>
</feature>
<dbReference type="EMBL" id="CM009756">
    <property type="protein sequence ID" value="PUZ45528.1"/>
    <property type="molecule type" value="Genomic_DNA"/>
</dbReference>
<feature type="region of interest" description="Disordered" evidence="1">
    <location>
        <begin position="64"/>
        <end position="180"/>
    </location>
</feature>
<sequence>MPLGQRQRRPDGARVDVVAELVLADQLQPLQAVPVRRGEQAPRHGRRLVDVILQLREGVGVHEVEQGPEHLRVDAFDPHADRGARPRRGRGEELSPEGRRPGGEDAPVRRDGLAAHLERHVRPLPAREEAPEVPAHVGRRRRDVPRRGGGGGDGGGVFPGGLLQDGDVAPDPGLKESLQR</sequence>
<feature type="compositionally biased region" description="Basic and acidic residues" evidence="1">
    <location>
        <begin position="64"/>
        <end position="130"/>
    </location>
</feature>
<gene>
    <name evidence="2" type="ORF">GQ55_8G231300</name>
</gene>
<proteinExistence type="predicted"/>
<protein>
    <submittedName>
        <fullName evidence="2">Uncharacterized protein</fullName>
    </submittedName>
</protein>
<dbReference type="AlphaFoldDB" id="A0A2T7CQC3"/>
<keyword evidence="3" id="KW-1185">Reference proteome</keyword>
<evidence type="ECO:0000256" key="1">
    <source>
        <dbReference type="SAM" id="MobiDB-lite"/>
    </source>
</evidence>